<protein>
    <recommendedName>
        <fullName evidence="4">Zinc finger, CCHC-type</fullName>
    </recommendedName>
</protein>
<evidence type="ECO:0008006" key="4">
    <source>
        <dbReference type="Google" id="ProtNLM"/>
    </source>
</evidence>
<reference evidence="2 3" key="1">
    <citation type="journal article" date="2017" name="Nat. Commun.">
        <title>Genome assembly with in vitro proximity ligation data and whole-genome triplication in lettuce.</title>
        <authorList>
            <person name="Reyes-Chin-Wo S."/>
            <person name="Wang Z."/>
            <person name="Yang X."/>
            <person name="Kozik A."/>
            <person name="Arikit S."/>
            <person name="Song C."/>
            <person name="Xia L."/>
            <person name="Froenicke L."/>
            <person name="Lavelle D.O."/>
            <person name="Truco M.J."/>
            <person name="Xia R."/>
            <person name="Zhu S."/>
            <person name="Xu C."/>
            <person name="Xu H."/>
            <person name="Xu X."/>
            <person name="Cox K."/>
            <person name="Korf I."/>
            <person name="Meyers B.C."/>
            <person name="Michelmore R.W."/>
        </authorList>
    </citation>
    <scope>NUCLEOTIDE SEQUENCE [LARGE SCALE GENOMIC DNA]</scope>
    <source>
        <strain evidence="3">cv. Salinas</strain>
        <tissue evidence="2">Seedlings</tissue>
    </source>
</reference>
<comment type="caution">
    <text evidence="2">The sequence shown here is derived from an EMBL/GenBank/DDBJ whole genome shotgun (WGS) entry which is preliminary data.</text>
</comment>
<evidence type="ECO:0000256" key="1">
    <source>
        <dbReference type="SAM" id="Coils"/>
    </source>
</evidence>
<dbReference type="EMBL" id="NBSK02000004">
    <property type="protein sequence ID" value="KAJ0214414.1"/>
    <property type="molecule type" value="Genomic_DNA"/>
</dbReference>
<dbReference type="AlphaFoldDB" id="A0A9R1XLQ7"/>
<organism evidence="2 3">
    <name type="scientific">Lactuca sativa</name>
    <name type="common">Garden lettuce</name>
    <dbReference type="NCBI Taxonomy" id="4236"/>
    <lineage>
        <taxon>Eukaryota</taxon>
        <taxon>Viridiplantae</taxon>
        <taxon>Streptophyta</taxon>
        <taxon>Embryophyta</taxon>
        <taxon>Tracheophyta</taxon>
        <taxon>Spermatophyta</taxon>
        <taxon>Magnoliopsida</taxon>
        <taxon>eudicotyledons</taxon>
        <taxon>Gunneridae</taxon>
        <taxon>Pentapetalae</taxon>
        <taxon>asterids</taxon>
        <taxon>campanulids</taxon>
        <taxon>Asterales</taxon>
        <taxon>Asteraceae</taxon>
        <taxon>Cichorioideae</taxon>
        <taxon>Cichorieae</taxon>
        <taxon>Lactucinae</taxon>
        <taxon>Lactuca</taxon>
    </lineage>
</organism>
<dbReference type="Proteomes" id="UP000235145">
    <property type="component" value="Unassembled WGS sequence"/>
</dbReference>
<evidence type="ECO:0000313" key="2">
    <source>
        <dbReference type="EMBL" id="KAJ0214414.1"/>
    </source>
</evidence>
<accession>A0A9R1XLQ7</accession>
<proteinExistence type="predicted"/>
<feature type="coiled-coil region" evidence="1">
    <location>
        <begin position="48"/>
        <end position="110"/>
    </location>
</feature>
<evidence type="ECO:0000313" key="3">
    <source>
        <dbReference type="Proteomes" id="UP000235145"/>
    </source>
</evidence>
<sequence>MDKTHHKSHGSSLNEEVTVRKFLNSIPKKYLPIVAFIEQYSDLESMPLEEVVGRLKAYEDRLKIHDEKKKSEINSIWQVKKGMVKVVDTEEEMEVTMKEVEEAEEEEEVEGTKVEFGAMVVEILGTLAMNAQSGKTKTMKKLGPRGRASFAIMGQDHQD</sequence>
<name>A0A9R1XLQ7_LACSA</name>
<gene>
    <name evidence="2" type="ORF">LSAT_V11C400185310</name>
</gene>
<keyword evidence="1" id="KW-0175">Coiled coil</keyword>
<keyword evidence="3" id="KW-1185">Reference proteome</keyword>